<gene>
    <name evidence="2" type="ORF">DI626_01960</name>
</gene>
<organism evidence="2 3">
    <name type="scientific">Micavibrio aeruginosavorus</name>
    <dbReference type="NCBI Taxonomy" id="349221"/>
    <lineage>
        <taxon>Bacteria</taxon>
        <taxon>Pseudomonadati</taxon>
        <taxon>Bdellovibrionota</taxon>
        <taxon>Bdellovibrionia</taxon>
        <taxon>Bdellovibrionales</taxon>
        <taxon>Pseudobdellovibrionaceae</taxon>
        <taxon>Micavibrio</taxon>
    </lineage>
</organism>
<proteinExistence type="predicted"/>
<feature type="transmembrane region" description="Helical" evidence="1">
    <location>
        <begin position="9"/>
        <end position="29"/>
    </location>
</feature>
<dbReference type="EMBL" id="QFNK01000020">
    <property type="protein sequence ID" value="PZO88354.1"/>
    <property type="molecule type" value="Genomic_DNA"/>
</dbReference>
<comment type="caution">
    <text evidence="2">The sequence shown here is derived from an EMBL/GenBank/DDBJ whole genome shotgun (WGS) entry which is preliminary data.</text>
</comment>
<dbReference type="Proteomes" id="UP000249557">
    <property type="component" value="Unassembled WGS sequence"/>
</dbReference>
<name>A0A2W5A180_9BACT</name>
<accession>A0A2W5A180</accession>
<sequence length="108" mass="12415">MNMIFESGLIWWITAIDLPVMSALFWMILKVRREAEDAADILRDTLEVRTSQLREGLAAFKLEVAKTYSSVTDMKDLEMRIVAHLLRIESKLDRTALKTEAMAAQKKD</sequence>
<keyword evidence="1" id="KW-0812">Transmembrane</keyword>
<evidence type="ECO:0000313" key="2">
    <source>
        <dbReference type="EMBL" id="PZO88354.1"/>
    </source>
</evidence>
<evidence type="ECO:0000313" key="3">
    <source>
        <dbReference type="Proteomes" id="UP000249557"/>
    </source>
</evidence>
<evidence type="ECO:0000256" key="1">
    <source>
        <dbReference type="SAM" id="Phobius"/>
    </source>
</evidence>
<keyword evidence="1" id="KW-0472">Membrane</keyword>
<protein>
    <submittedName>
        <fullName evidence="2">Uncharacterized protein</fullName>
    </submittedName>
</protein>
<keyword evidence="1" id="KW-1133">Transmembrane helix</keyword>
<dbReference type="AlphaFoldDB" id="A0A2W5A180"/>
<reference evidence="2 3" key="1">
    <citation type="submission" date="2017-08" db="EMBL/GenBank/DDBJ databases">
        <title>Infants hospitalized years apart are colonized by the same room-sourced microbial strains.</title>
        <authorList>
            <person name="Brooks B."/>
            <person name="Olm M.R."/>
            <person name="Firek B.A."/>
            <person name="Baker R."/>
            <person name="Thomas B.C."/>
            <person name="Morowitz M.J."/>
            <person name="Banfield J.F."/>
        </authorList>
    </citation>
    <scope>NUCLEOTIDE SEQUENCE [LARGE SCALE GENOMIC DNA]</scope>
    <source>
        <strain evidence="2">S2_018_000_R2_104</strain>
    </source>
</reference>